<evidence type="ECO:0000256" key="6">
    <source>
        <dbReference type="SAM" id="Coils"/>
    </source>
</evidence>
<evidence type="ECO:0000256" key="2">
    <source>
        <dbReference type="ARBA" id="ARBA00009316"/>
    </source>
</evidence>
<evidence type="ECO:0000256" key="5">
    <source>
        <dbReference type="ARBA" id="ARBA00023212"/>
    </source>
</evidence>
<evidence type="ECO:0008006" key="9">
    <source>
        <dbReference type="Google" id="ProtNLM"/>
    </source>
</evidence>
<keyword evidence="5" id="KW-0206">Cytoskeleton</keyword>
<reference evidence="8" key="1">
    <citation type="submission" date="2014-09" db="EMBL/GenBank/DDBJ databases">
        <authorList>
            <person name="Magalhaes I.L.F."/>
            <person name="Oliveira U."/>
            <person name="Santos F.R."/>
            <person name="Vidigal T.H.D.A."/>
            <person name="Brescovit A.D."/>
            <person name="Santos A.J."/>
        </authorList>
    </citation>
    <scope>NUCLEOTIDE SEQUENCE</scope>
</reference>
<evidence type="ECO:0000256" key="4">
    <source>
        <dbReference type="ARBA" id="ARBA00023054"/>
    </source>
</evidence>
<accession>A0A0K8SHM5</accession>
<proteinExistence type="inferred from homology"/>
<feature type="region of interest" description="Disordered" evidence="7">
    <location>
        <begin position="213"/>
        <end position="267"/>
    </location>
</feature>
<dbReference type="EMBL" id="GBRD01013008">
    <property type="protein sequence ID" value="JAG52818.1"/>
    <property type="molecule type" value="Transcribed_RNA"/>
</dbReference>
<comment type="subcellular location">
    <subcellularLocation>
        <location evidence="1">Cytoplasm</location>
        <location evidence="1">Cytoskeleton</location>
        <location evidence="1">Microtubule organizing center</location>
        <location evidence="1">Centrosome</location>
    </subcellularLocation>
</comment>
<organism evidence="8">
    <name type="scientific">Lygus hesperus</name>
    <name type="common">Western plant bug</name>
    <dbReference type="NCBI Taxonomy" id="30085"/>
    <lineage>
        <taxon>Eukaryota</taxon>
        <taxon>Metazoa</taxon>
        <taxon>Ecdysozoa</taxon>
        <taxon>Arthropoda</taxon>
        <taxon>Hexapoda</taxon>
        <taxon>Insecta</taxon>
        <taxon>Pterygota</taxon>
        <taxon>Neoptera</taxon>
        <taxon>Paraneoptera</taxon>
        <taxon>Hemiptera</taxon>
        <taxon>Heteroptera</taxon>
        <taxon>Panheteroptera</taxon>
        <taxon>Cimicomorpha</taxon>
        <taxon>Miridae</taxon>
        <taxon>Mirini</taxon>
        <taxon>Lygus</taxon>
    </lineage>
</organism>
<dbReference type="InterPro" id="IPR026099">
    <property type="entry name" value="Odf2-rel"/>
</dbReference>
<feature type="coiled-coil region" evidence="6">
    <location>
        <begin position="78"/>
        <end position="136"/>
    </location>
</feature>
<dbReference type="AlphaFoldDB" id="A0A0K8SHM5"/>
<keyword evidence="3" id="KW-0963">Cytoplasm</keyword>
<feature type="region of interest" description="Disordered" evidence="7">
    <location>
        <begin position="1"/>
        <end position="66"/>
    </location>
</feature>
<sequence length="858" mass="92882">MNTDEPETETTTDDEGIPAGQKAIVAAPAFVDNAPPPAGEAPPPSSSGPSPPGPPPTPDGIKDDADFPLYDNAVLTELREADERAAKAAKAIEAVREQLAVYAKKDEMTDEDIKMMEEKQKELMAKMEEFEEITKKVQHLVGLVDVASSQLGPPQKQMLPNVEGEKPPGTGASSQPEDTLPKVIVCGTGDIDQVPKIIVCEPTKARDGKHPLYHQIQGKQKEGTSKTALQEPSGRTTTVPSSVYPGGFPSGYPGSPSGYPGGYPGPPGGYPGSPGGYPGAPGGYPGAPGSPSGYPGSLGYPGGMGGYPGQTFPGSDIYGMGGPGMSGYPGPGMVGPQSMMLPGGLPVPVCSPCLPNKRKKHKSHKKKGTCPAVCPENCQELGEMLEATLNMSEKLAEQNTELEGSRYELQEAVLNKDKQYDGLALQLDSMKMELKNVKNENRYLKNMVAKNAQNHGGQGDQQTCSYGEKAGMKKTGGLCRKDLNTMPMCKAQAYKEMGLPIPRPDNKPPCPGAKFAASMGWNENQGCRNELNKSVNCPDMQGTGGNTPGCVCSTKGPSQCPMHCGRSANHTRPMNMGSGDVGGANCPCGCLGQVAQCKKADMEAVVQTMEQEVKSLQKELELVQAERRGLALQKKLLNCMADTGTGGPYSGARSLDDGPSTGARNQPPPNKPLVLLQKPTPENLSAVELQLNSLREQYRKLQEDYNAKVEEVSMVRVEYEAAKRDALALLEKCREAEARVDDLLERLRIIELEKNKMAGSKDQMMELDQQLILAKQRYREGQEELEEIKTTMQDQMLQLEEYRNKYLTAQQTVEEQRRQIDIMELENNRISEQVNLEIQRVKTQFQEKLQELTPLPDC</sequence>
<feature type="coiled-coil region" evidence="6">
    <location>
        <begin position="684"/>
        <end position="833"/>
    </location>
</feature>
<keyword evidence="4 6" id="KW-0175">Coiled coil</keyword>
<dbReference type="PANTHER" id="PTHR23162:SF10">
    <property type="entry name" value="FI13205P"/>
    <property type="match status" value="1"/>
</dbReference>
<evidence type="ECO:0000313" key="8">
    <source>
        <dbReference type="EMBL" id="JAG52818.1"/>
    </source>
</evidence>
<feature type="compositionally biased region" description="Acidic residues" evidence="7">
    <location>
        <begin position="1"/>
        <end position="16"/>
    </location>
</feature>
<evidence type="ECO:0000256" key="1">
    <source>
        <dbReference type="ARBA" id="ARBA00004300"/>
    </source>
</evidence>
<feature type="coiled-coil region" evidence="6">
    <location>
        <begin position="599"/>
        <end position="633"/>
    </location>
</feature>
<feature type="region of interest" description="Disordered" evidence="7">
    <location>
        <begin position="148"/>
        <end position="178"/>
    </location>
</feature>
<feature type="compositionally biased region" description="Pro residues" evidence="7">
    <location>
        <begin position="34"/>
        <end position="58"/>
    </location>
</feature>
<feature type="region of interest" description="Disordered" evidence="7">
    <location>
        <begin position="647"/>
        <end position="672"/>
    </location>
</feature>
<name>A0A0K8SHM5_LYGHE</name>
<dbReference type="PANTHER" id="PTHR23162">
    <property type="entry name" value="OUTER DENSE FIBER OF SPERM TAILS 2"/>
    <property type="match status" value="1"/>
</dbReference>
<feature type="compositionally biased region" description="Polar residues" evidence="7">
    <location>
        <begin position="225"/>
        <end position="239"/>
    </location>
</feature>
<feature type="compositionally biased region" description="Low complexity" evidence="7">
    <location>
        <begin position="240"/>
        <end position="258"/>
    </location>
</feature>
<comment type="similarity">
    <text evidence="2">Belongs to the ODF2 family.</text>
</comment>
<dbReference type="GO" id="GO:0005813">
    <property type="term" value="C:centrosome"/>
    <property type="evidence" value="ECO:0007669"/>
    <property type="project" value="UniProtKB-SubCell"/>
</dbReference>
<dbReference type="GO" id="GO:1902017">
    <property type="term" value="P:regulation of cilium assembly"/>
    <property type="evidence" value="ECO:0007669"/>
    <property type="project" value="TreeGrafter"/>
</dbReference>
<protein>
    <recommendedName>
        <fullName evidence="9">Galectin-3</fullName>
    </recommendedName>
</protein>
<feature type="coiled-coil region" evidence="6">
    <location>
        <begin position="420"/>
        <end position="447"/>
    </location>
</feature>
<evidence type="ECO:0000256" key="7">
    <source>
        <dbReference type="SAM" id="MobiDB-lite"/>
    </source>
</evidence>
<evidence type="ECO:0000256" key="3">
    <source>
        <dbReference type="ARBA" id="ARBA00022490"/>
    </source>
</evidence>